<dbReference type="EMBL" id="CAKKLH010000002">
    <property type="protein sequence ID" value="CAH0098438.1"/>
    <property type="molecule type" value="Genomic_DNA"/>
</dbReference>
<comment type="caution">
    <text evidence="4">The sequence shown here is derived from an EMBL/GenBank/DDBJ whole genome shotgun (WGS) entry which is preliminary data.</text>
</comment>
<dbReference type="GO" id="GO:0005634">
    <property type="term" value="C:nucleus"/>
    <property type="evidence" value="ECO:0007669"/>
    <property type="project" value="UniProtKB-SubCell"/>
</dbReference>
<reference evidence="4" key="1">
    <citation type="submission" date="2021-11" db="EMBL/GenBank/DDBJ databases">
        <authorList>
            <person name="Schell T."/>
        </authorList>
    </citation>
    <scope>NUCLEOTIDE SEQUENCE</scope>
    <source>
        <strain evidence="4">M5</strain>
    </source>
</reference>
<dbReference type="Pfam" id="PF03221">
    <property type="entry name" value="HTH_Tnp_Tc5"/>
    <property type="match status" value="1"/>
</dbReference>
<dbReference type="PANTHER" id="PTHR19303:SF73">
    <property type="entry name" value="PROTEIN PDC2"/>
    <property type="match status" value="1"/>
</dbReference>
<dbReference type="InterPro" id="IPR050863">
    <property type="entry name" value="CenT-Element_Derived"/>
</dbReference>
<dbReference type="SUPFAM" id="SSF46689">
    <property type="entry name" value="Homeodomain-like"/>
    <property type="match status" value="1"/>
</dbReference>
<keyword evidence="5" id="KW-1185">Reference proteome</keyword>
<organism evidence="4 5">
    <name type="scientific">Daphnia galeata</name>
    <dbReference type="NCBI Taxonomy" id="27404"/>
    <lineage>
        <taxon>Eukaryota</taxon>
        <taxon>Metazoa</taxon>
        <taxon>Ecdysozoa</taxon>
        <taxon>Arthropoda</taxon>
        <taxon>Crustacea</taxon>
        <taxon>Branchiopoda</taxon>
        <taxon>Diplostraca</taxon>
        <taxon>Cladocera</taxon>
        <taxon>Anomopoda</taxon>
        <taxon>Daphniidae</taxon>
        <taxon>Daphnia</taxon>
    </lineage>
</organism>
<dbReference type="InterPro" id="IPR006600">
    <property type="entry name" value="HTH_CenpB_DNA-bd_dom"/>
</dbReference>
<dbReference type="GO" id="GO:0003677">
    <property type="term" value="F:DNA binding"/>
    <property type="evidence" value="ECO:0007669"/>
    <property type="project" value="UniProtKB-KW"/>
</dbReference>
<sequence>MVVSRSQINRISISKEKIENFYQDKVFQPVAKVMANRSLNADLDKAVHNWFREMRNPLGRRKPLSLSRAIIQARALHEAKKIGLTEFKASDGWFRNWRQRNGIGPSLRLFGEAGDVNIEEVEKLIQAKKGRRCLRFGCSANVLDAARLVKKRLGFNHRRNYRKLLGSFEMLASSHKRNLR</sequence>
<dbReference type="Gene3D" id="1.10.10.60">
    <property type="entry name" value="Homeodomain-like"/>
    <property type="match status" value="1"/>
</dbReference>
<evidence type="ECO:0000313" key="5">
    <source>
        <dbReference type="Proteomes" id="UP000789390"/>
    </source>
</evidence>
<gene>
    <name evidence="4" type="ORF">DGAL_LOCUS516</name>
</gene>
<name>A0A8J2RLH8_9CRUS</name>
<dbReference type="SMART" id="SM00674">
    <property type="entry name" value="CENPB"/>
    <property type="match status" value="1"/>
</dbReference>
<dbReference type="PROSITE" id="PS51253">
    <property type="entry name" value="HTH_CENPB"/>
    <property type="match status" value="1"/>
</dbReference>
<accession>A0A8J2RLH8</accession>
<evidence type="ECO:0000313" key="4">
    <source>
        <dbReference type="EMBL" id="CAH0098438.1"/>
    </source>
</evidence>
<dbReference type="InterPro" id="IPR009057">
    <property type="entry name" value="Homeodomain-like_sf"/>
</dbReference>
<evidence type="ECO:0000259" key="3">
    <source>
        <dbReference type="PROSITE" id="PS51253"/>
    </source>
</evidence>
<dbReference type="AlphaFoldDB" id="A0A8J2RLH8"/>
<dbReference type="OrthoDB" id="6382167at2759"/>
<evidence type="ECO:0000256" key="1">
    <source>
        <dbReference type="ARBA" id="ARBA00004123"/>
    </source>
</evidence>
<evidence type="ECO:0000256" key="2">
    <source>
        <dbReference type="ARBA" id="ARBA00023125"/>
    </source>
</evidence>
<feature type="domain" description="HTH CENPB-type" evidence="3">
    <location>
        <begin position="31"/>
        <end position="107"/>
    </location>
</feature>
<protein>
    <recommendedName>
        <fullName evidence="3">HTH CENPB-type domain-containing protein</fullName>
    </recommendedName>
</protein>
<proteinExistence type="predicted"/>
<dbReference type="Proteomes" id="UP000789390">
    <property type="component" value="Unassembled WGS sequence"/>
</dbReference>
<keyword evidence="2" id="KW-0238">DNA-binding</keyword>
<comment type="subcellular location">
    <subcellularLocation>
        <location evidence="1">Nucleus</location>
    </subcellularLocation>
</comment>
<dbReference type="PANTHER" id="PTHR19303">
    <property type="entry name" value="TRANSPOSON"/>
    <property type="match status" value="1"/>
</dbReference>